<evidence type="ECO:0000256" key="1">
    <source>
        <dbReference type="ARBA" id="ARBA00022801"/>
    </source>
</evidence>
<dbReference type="PANTHER" id="PTHR46118:SF4">
    <property type="entry name" value="PROTEIN ABHD11"/>
    <property type="match status" value="1"/>
</dbReference>
<gene>
    <name evidence="3" type="ORF">SAMN04488109_6437</name>
</gene>
<dbReference type="Proteomes" id="UP000184212">
    <property type="component" value="Unassembled WGS sequence"/>
</dbReference>
<organism evidence="3 4">
    <name type="scientific">Chryseolinea serpens</name>
    <dbReference type="NCBI Taxonomy" id="947013"/>
    <lineage>
        <taxon>Bacteria</taxon>
        <taxon>Pseudomonadati</taxon>
        <taxon>Bacteroidota</taxon>
        <taxon>Cytophagia</taxon>
        <taxon>Cytophagales</taxon>
        <taxon>Fulvivirgaceae</taxon>
        <taxon>Chryseolinea</taxon>
    </lineage>
</organism>
<dbReference type="PANTHER" id="PTHR46118">
    <property type="entry name" value="PROTEIN ABHD11"/>
    <property type="match status" value="1"/>
</dbReference>
<dbReference type="Pfam" id="PF00561">
    <property type="entry name" value="Abhydrolase_1"/>
    <property type="match status" value="1"/>
</dbReference>
<sequence>MQLFFREYGAGRPLVILHGLFGSSDNWLTQAKLFSTQFKVYTVDQRDHGLSPHSTAFDYPSMVADLAEFIDAHNIQNPVIIGHSMGGKVAMNFALAHPDKLEKLIVVDISPRLYDLEHYVIVKGLNAIPIQSIGSRNEADALLAEYVPESDVRQFLLKNLQRKAEGGFSWKINLPLISAQLSNIGVDLQVQGTFEKPTLFIRGVRSKYVPDSDWPKITSIFPNARLETMETGHLVQAEKPQEFVNVVTQWLNA</sequence>
<accession>A0A1M5XDY6</accession>
<dbReference type="STRING" id="947013.SAMN04488109_6437"/>
<keyword evidence="1" id="KW-0378">Hydrolase</keyword>
<dbReference type="Gene3D" id="3.40.50.1820">
    <property type="entry name" value="alpha/beta hydrolase"/>
    <property type="match status" value="1"/>
</dbReference>
<dbReference type="OrthoDB" id="9808398at2"/>
<dbReference type="EMBL" id="FQWQ01000006">
    <property type="protein sequence ID" value="SHH97996.1"/>
    <property type="molecule type" value="Genomic_DNA"/>
</dbReference>
<dbReference type="SUPFAM" id="SSF53474">
    <property type="entry name" value="alpha/beta-Hydrolases"/>
    <property type="match status" value="1"/>
</dbReference>
<dbReference type="RefSeq" id="WP_073142791.1">
    <property type="nucleotide sequence ID" value="NZ_FQWQ01000006.1"/>
</dbReference>
<reference evidence="3 4" key="1">
    <citation type="submission" date="2016-11" db="EMBL/GenBank/DDBJ databases">
        <authorList>
            <person name="Jaros S."/>
            <person name="Januszkiewicz K."/>
            <person name="Wedrychowicz H."/>
        </authorList>
    </citation>
    <scope>NUCLEOTIDE SEQUENCE [LARGE SCALE GENOMIC DNA]</scope>
    <source>
        <strain evidence="3 4">DSM 24574</strain>
    </source>
</reference>
<evidence type="ECO:0000259" key="2">
    <source>
        <dbReference type="Pfam" id="PF00561"/>
    </source>
</evidence>
<name>A0A1M5XDY6_9BACT</name>
<feature type="domain" description="AB hydrolase-1" evidence="2">
    <location>
        <begin position="13"/>
        <end position="113"/>
    </location>
</feature>
<dbReference type="AlphaFoldDB" id="A0A1M5XDY6"/>
<dbReference type="InterPro" id="IPR029058">
    <property type="entry name" value="AB_hydrolase_fold"/>
</dbReference>
<evidence type="ECO:0000313" key="4">
    <source>
        <dbReference type="Proteomes" id="UP000184212"/>
    </source>
</evidence>
<keyword evidence="4" id="KW-1185">Reference proteome</keyword>
<proteinExistence type="predicted"/>
<protein>
    <submittedName>
        <fullName evidence="3">Pimeloyl-ACP methyl ester carboxylesterase</fullName>
    </submittedName>
</protein>
<evidence type="ECO:0000313" key="3">
    <source>
        <dbReference type="EMBL" id="SHH97996.1"/>
    </source>
</evidence>
<dbReference type="InterPro" id="IPR000073">
    <property type="entry name" value="AB_hydrolase_1"/>
</dbReference>
<dbReference type="PRINTS" id="PR00111">
    <property type="entry name" value="ABHYDROLASE"/>
</dbReference>
<dbReference type="GO" id="GO:0016787">
    <property type="term" value="F:hydrolase activity"/>
    <property type="evidence" value="ECO:0007669"/>
    <property type="project" value="UniProtKB-KW"/>
</dbReference>